<keyword evidence="1" id="KW-1133">Transmembrane helix</keyword>
<reference evidence="2" key="1">
    <citation type="submission" date="2025-08" db="UniProtKB">
        <authorList>
            <consortium name="Ensembl"/>
        </authorList>
    </citation>
    <scope>IDENTIFICATION</scope>
</reference>
<dbReference type="Proteomes" id="UP000694424">
    <property type="component" value="Unplaced"/>
</dbReference>
<sequence>IANKTSIKIIKLFLYSVCLMLVPHTTCGIWQCFHLKQGCCLLVFLPSSTIHICFCLREVGLFCEASGYSQVLNGDYILTLSYML</sequence>
<organism evidence="2 3">
    <name type="scientific">Apteryx owenii</name>
    <name type="common">Little spotted kiwi</name>
    <dbReference type="NCBI Taxonomy" id="8824"/>
    <lineage>
        <taxon>Eukaryota</taxon>
        <taxon>Metazoa</taxon>
        <taxon>Chordata</taxon>
        <taxon>Craniata</taxon>
        <taxon>Vertebrata</taxon>
        <taxon>Euteleostomi</taxon>
        <taxon>Archelosauria</taxon>
        <taxon>Archosauria</taxon>
        <taxon>Dinosauria</taxon>
        <taxon>Saurischia</taxon>
        <taxon>Theropoda</taxon>
        <taxon>Coelurosauria</taxon>
        <taxon>Aves</taxon>
        <taxon>Palaeognathae</taxon>
        <taxon>Apterygiformes</taxon>
        <taxon>Apterygidae</taxon>
        <taxon>Apteryx</taxon>
    </lineage>
</organism>
<name>A0A8B9NY58_APTOW</name>
<protein>
    <submittedName>
        <fullName evidence="2">Uncharacterized protein</fullName>
    </submittedName>
</protein>
<evidence type="ECO:0000313" key="2">
    <source>
        <dbReference type="Ensembl" id="ENSAOWP00000002231.1"/>
    </source>
</evidence>
<dbReference type="AlphaFoldDB" id="A0A8B9NY58"/>
<feature type="transmembrane region" description="Helical" evidence="1">
    <location>
        <begin position="12"/>
        <end position="31"/>
    </location>
</feature>
<evidence type="ECO:0000313" key="3">
    <source>
        <dbReference type="Proteomes" id="UP000694424"/>
    </source>
</evidence>
<accession>A0A8B9NY58</accession>
<proteinExistence type="predicted"/>
<keyword evidence="3" id="KW-1185">Reference proteome</keyword>
<keyword evidence="1" id="KW-0472">Membrane</keyword>
<evidence type="ECO:0000256" key="1">
    <source>
        <dbReference type="SAM" id="Phobius"/>
    </source>
</evidence>
<keyword evidence="1" id="KW-0812">Transmembrane</keyword>
<reference evidence="2" key="2">
    <citation type="submission" date="2025-09" db="UniProtKB">
        <authorList>
            <consortium name="Ensembl"/>
        </authorList>
    </citation>
    <scope>IDENTIFICATION</scope>
</reference>
<dbReference type="Ensembl" id="ENSAOWT00000002545.1">
    <property type="protein sequence ID" value="ENSAOWP00000002231.1"/>
    <property type="gene ID" value="ENSAOWG00000001605.1"/>
</dbReference>